<reference evidence="1 2" key="1">
    <citation type="submission" date="2024-04" db="EMBL/GenBank/DDBJ databases">
        <authorList>
            <person name="Rising A."/>
            <person name="Reimegard J."/>
            <person name="Sonavane S."/>
            <person name="Akerstrom W."/>
            <person name="Nylinder S."/>
            <person name="Hedman E."/>
            <person name="Kallberg Y."/>
        </authorList>
    </citation>
    <scope>NUCLEOTIDE SEQUENCE [LARGE SCALE GENOMIC DNA]</scope>
</reference>
<sequence>MEQIQEIICDEENKEISDVVMGCIGELDLASLVETAKECYPTMEGTSKEEMKEYYCSSTAEELENNDECAKVKLEEAGKAEETKDMMKQIETCVKDKLEESK</sequence>
<dbReference type="EMBL" id="CAXIEN010000329">
    <property type="protein sequence ID" value="CAL1293501.1"/>
    <property type="molecule type" value="Genomic_DNA"/>
</dbReference>
<evidence type="ECO:0008006" key="3">
    <source>
        <dbReference type="Google" id="ProtNLM"/>
    </source>
</evidence>
<dbReference type="Proteomes" id="UP001497382">
    <property type="component" value="Unassembled WGS sequence"/>
</dbReference>
<evidence type="ECO:0000313" key="2">
    <source>
        <dbReference type="Proteomes" id="UP001497382"/>
    </source>
</evidence>
<accession>A0AAV2BBC6</accession>
<gene>
    <name evidence="1" type="ORF">LARSCL_LOCUS18229</name>
</gene>
<evidence type="ECO:0000313" key="1">
    <source>
        <dbReference type="EMBL" id="CAL1293501.1"/>
    </source>
</evidence>
<name>A0AAV2BBC6_9ARAC</name>
<dbReference type="AlphaFoldDB" id="A0AAV2BBC6"/>
<protein>
    <recommendedName>
        <fullName evidence="3">DUF19 domain-containing protein</fullName>
    </recommendedName>
</protein>
<organism evidence="1 2">
    <name type="scientific">Larinioides sclopetarius</name>
    <dbReference type="NCBI Taxonomy" id="280406"/>
    <lineage>
        <taxon>Eukaryota</taxon>
        <taxon>Metazoa</taxon>
        <taxon>Ecdysozoa</taxon>
        <taxon>Arthropoda</taxon>
        <taxon>Chelicerata</taxon>
        <taxon>Arachnida</taxon>
        <taxon>Araneae</taxon>
        <taxon>Araneomorphae</taxon>
        <taxon>Entelegynae</taxon>
        <taxon>Araneoidea</taxon>
        <taxon>Araneidae</taxon>
        <taxon>Larinioides</taxon>
    </lineage>
</organism>
<comment type="caution">
    <text evidence="1">The sequence shown here is derived from an EMBL/GenBank/DDBJ whole genome shotgun (WGS) entry which is preliminary data.</text>
</comment>
<keyword evidence="2" id="KW-1185">Reference proteome</keyword>
<proteinExistence type="predicted"/>